<evidence type="ECO:0000313" key="4">
    <source>
        <dbReference type="Proteomes" id="UP001161757"/>
    </source>
</evidence>
<comment type="caution">
    <text evidence="3">The sequence shown here is derived from an EMBL/GenBank/DDBJ whole genome shotgun (WGS) entry which is preliminary data.</text>
</comment>
<dbReference type="Proteomes" id="UP001161757">
    <property type="component" value="Unassembled WGS sequence"/>
</dbReference>
<dbReference type="EMBL" id="JAJGCB010000031">
    <property type="protein sequence ID" value="KAJ8986839.1"/>
    <property type="molecule type" value="Genomic_DNA"/>
</dbReference>
<dbReference type="InterPro" id="IPR028020">
    <property type="entry name" value="ASX_DEUBAD_dom"/>
</dbReference>
<dbReference type="Pfam" id="PF13919">
    <property type="entry name" value="ASXH"/>
    <property type="match status" value="1"/>
</dbReference>
<dbReference type="AlphaFoldDB" id="A0AAN6EKL0"/>
<accession>A0AAN6EKL0</accession>
<protein>
    <recommendedName>
        <fullName evidence="2">ASX DEUBAD domain-containing protein</fullName>
    </recommendedName>
</protein>
<name>A0AAN6EKL0_EXODE</name>
<evidence type="ECO:0000256" key="1">
    <source>
        <dbReference type="SAM" id="MobiDB-lite"/>
    </source>
</evidence>
<proteinExistence type="predicted"/>
<evidence type="ECO:0000313" key="3">
    <source>
        <dbReference type="EMBL" id="KAJ8986839.1"/>
    </source>
</evidence>
<evidence type="ECO:0000259" key="2">
    <source>
        <dbReference type="Pfam" id="PF13919"/>
    </source>
</evidence>
<feature type="compositionally biased region" description="Basic and acidic residues" evidence="1">
    <location>
        <begin position="135"/>
        <end position="148"/>
    </location>
</feature>
<feature type="domain" description="ASX DEUBAD" evidence="2">
    <location>
        <begin position="7"/>
        <end position="139"/>
    </location>
</feature>
<organism evidence="3 4">
    <name type="scientific">Exophiala dermatitidis</name>
    <name type="common">Black yeast-like fungus</name>
    <name type="synonym">Wangiella dermatitidis</name>
    <dbReference type="NCBI Taxonomy" id="5970"/>
    <lineage>
        <taxon>Eukaryota</taxon>
        <taxon>Fungi</taxon>
        <taxon>Dikarya</taxon>
        <taxon>Ascomycota</taxon>
        <taxon>Pezizomycotina</taxon>
        <taxon>Eurotiomycetes</taxon>
        <taxon>Chaetothyriomycetidae</taxon>
        <taxon>Chaetothyriales</taxon>
        <taxon>Herpotrichiellaceae</taxon>
        <taxon>Exophiala</taxon>
    </lineage>
</organism>
<gene>
    <name evidence="3" type="ORF">HRR80_009140</name>
</gene>
<reference evidence="3" key="1">
    <citation type="submission" date="2023-01" db="EMBL/GenBank/DDBJ databases">
        <title>Exophiala dermititidis isolated from Cystic Fibrosis Patient.</title>
        <authorList>
            <person name="Kurbessoian T."/>
            <person name="Crocker A."/>
            <person name="Murante D."/>
            <person name="Hogan D.A."/>
            <person name="Stajich J.E."/>
        </authorList>
    </citation>
    <scope>NUCLEOTIDE SEQUENCE</scope>
    <source>
        <strain evidence="3">Ex8</strain>
    </source>
</reference>
<sequence length="159" mass="18086">MAPSVKRTKRNTGPWSSLRILNSASPVLKKDIHGFLVTCISGWHDRYNEAEKRAIIDSMPPPYRQYELDDSGALVCPISVDFVLNDPHVRAAISRFKQDVSEGFYEKGWQNQARKAVKERQAGKFDTYLHEHVEEKFGEQATDNHPDRVPGQMESNGSE</sequence>
<feature type="region of interest" description="Disordered" evidence="1">
    <location>
        <begin position="135"/>
        <end position="159"/>
    </location>
</feature>